<comment type="caution">
    <text evidence="2">The sequence shown here is derived from an EMBL/GenBank/DDBJ whole genome shotgun (WGS) entry which is preliminary data.</text>
</comment>
<dbReference type="Proteomes" id="UP000824041">
    <property type="component" value="Unassembled WGS sequence"/>
</dbReference>
<protein>
    <submittedName>
        <fullName evidence="2">DUF2752 domain-containing protein</fullName>
    </submittedName>
</protein>
<evidence type="ECO:0000313" key="2">
    <source>
        <dbReference type="EMBL" id="HIZ21519.1"/>
    </source>
</evidence>
<dbReference type="Pfam" id="PF10825">
    <property type="entry name" value="DUF2752"/>
    <property type="match status" value="1"/>
</dbReference>
<feature type="transmembrane region" description="Helical" evidence="1">
    <location>
        <begin position="21"/>
        <end position="39"/>
    </location>
</feature>
<accession>A0A9D2DR60</accession>
<dbReference type="EMBL" id="DXBU01000022">
    <property type="protein sequence ID" value="HIZ21519.1"/>
    <property type="molecule type" value="Genomic_DNA"/>
</dbReference>
<keyword evidence="1" id="KW-1133">Transmembrane helix</keyword>
<feature type="transmembrane region" description="Helical" evidence="1">
    <location>
        <begin position="64"/>
        <end position="82"/>
    </location>
</feature>
<organism evidence="2 3">
    <name type="scientific">Candidatus Blautia faecigallinarum</name>
    <dbReference type="NCBI Taxonomy" id="2838488"/>
    <lineage>
        <taxon>Bacteria</taxon>
        <taxon>Bacillati</taxon>
        <taxon>Bacillota</taxon>
        <taxon>Clostridia</taxon>
        <taxon>Lachnospirales</taxon>
        <taxon>Lachnospiraceae</taxon>
        <taxon>Blautia</taxon>
    </lineage>
</organism>
<sequence>MLETGKQYFQKHKISKKVLELLILLVVCLFYKCPFRLLFHVDCPGCGMTRAIVSAIKLDFKAAFQYHALFPIVILGGFYYVFREYLYMGKKKEKIAVISAAALFLIRWLLRMT</sequence>
<proteinExistence type="predicted"/>
<dbReference type="InterPro" id="IPR021215">
    <property type="entry name" value="DUF2752"/>
</dbReference>
<reference evidence="2" key="2">
    <citation type="submission" date="2021-04" db="EMBL/GenBank/DDBJ databases">
        <authorList>
            <person name="Gilroy R."/>
        </authorList>
    </citation>
    <scope>NUCLEOTIDE SEQUENCE</scope>
    <source>
        <strain evidence="2">14324</strain>
    </source>
</reference>
<gene>
    <name evidence="2" type="ORF">IAA21_01805</name>
</gene>
<evidence type="ECO:0000313" key="3">
    <source>
        <dbReference type="Proteomes" id="UP000824041"/>
    </source>
</evidence>
<reference evidence="2" key="1">
    <citation type="journal article" date="2021" name="PeerJ">
        <title>Extensive microbial diversity within the chicken gut microbiome revealed by metagenomics and culture.</title>
        <authorList>
            <person name="Gilroy R."/>
            <person name="Ravi A."/>
            <person name="Getino M."/>
            <person name="Pursley I."/>
            <person name="Horton D.L."/>
            <person name="Alikhan N.F."/>
            <person name="Baker D."/>
            <person name="Gharbi K."/>
            <person name="Hall N."/>
            <person name="Watson M."/>
            <person name="Adriaenssens E.M."/>
            <person name="Foster-Nyarko E."/>
            <person name="Jarju S."/>
            <person name="Secka A."/>
            <person name="Antonio M."/>
            <person name="Oren A."/>
            <person name="Chaudhuri R.R."/>
            <person name="La Ragione R."/>
            <person name="Hildebrand F."/>
            <person name="Pallen M.J."/>
        </authorList>
    </citation>
    <scope>NUCLEOTIDE SEQUENCE</scope>
    <source>
        <strain evidence="2">14324</strain>
    </source>
</reference>
<dbReference type="AlphaFoldDB" id="A0A9D2DR60"/>
<name>A0A9D2DR60_9FIRM</name>
<keyword evidence="1" id="KW-0472">Membrane</keyword>
<keyword evidence="1" id="KW-0812">Transmembrane</keyword>
<evidence type="ECO:0000256" key="1">
    <source>
        <dbReference type="SAM" id="Phobius"/>
    </source>
</evidence>
<feature type="transmembrane region" description="Helical" evidence="1">
    <location>
        <begin position="94"/>
        <end position="110"/>
    </location>
</feature>